<proteinExistence type="inferred from homology"/>
<name>A0AA39GHK4_SARSR</name>
<dbReference type="GO" id="GO:0005743">
    <property type="term" value="C:mitochondrial inner membrane"/>
    <property type="evidence" value="ECO:0007669"/>
    <property type="project" value="TreeGrafter"/>
</dbReference>
<gene>
    <name evidence="10" type="ORF">NLU13_5417</name>
</gene>
<evidence type="ECO:0000313" key="10">
    <source>
        <dbReference type="EMBL" id="KAK0387104.1"/>
    </source>
</evidence>
<evidence type="ECO:0000256" key="3">
    <source>
        <dbReference type="ARBA" id="ARBA00010766"/>
    </source>
</evidence>
<dbReference type="Proteomes" id="UP001175261">
    <property type="component" value="Unassembled WGS sequence"/>
</dbReference>
<keyword evidence="5" id="KW-0809">Transit peptide</keyword>
<evidence type="ECO:0000256" key="2">
    <source>
        <dbReference type="ARBA" id="ARBA00004749"/>
    </source>
</evidence>
<comment type="similarity">
    <text evidence="3 8">Belongs to the COQ9 family.</text>
</comment>
<keyword evidence="7 8" id="KW-0496">Mitochondrion</keyword>
<evidence type="ECO:0000256" key="1">
    <source>
        <dbReference type="ARBA" id="ARBA00004173"/>
    </source>
</evidence>
<feature type="domain" description="COQ9 C-terminal" evidence="9">
    <location>
        <begin position="155"/>
        <end position="224"/>
    </location>
</feature>
<keyword evidence="11" id="KW-1185">Reference proteome</keyword>
<organism evidence="10 11">
    <name type="scientific">Sarocladium strictum</name>
    <name type="common">Black bundle disease fungus</name>
    <name type="synonym">Acremonium strictum</name>
    <dbReference type="NCBI Taxonomy" id="5046"/>
    <lineage>
        <taxon>Eukaryota</taxon>
        <taxon>Fungi</taxon>
        <taxon>Dikarya</taxon>
        <taxon>Ascomycota</taxon>
        <taxon>Pezizomycotina</taxon>
        <taxon>Sordariomycetes</taxon>
        <taxon>Hypocreomycetidae</taxon>
        <taxon>Hypocreales</taxon>
        <taxon>Sarocladiaceae</taxon>
        <taxon>Sarocladium</taxon>
    </lineage>
</organism>
<sequence length="254" mass="27809">MASCARATRVRPTLLHSSVSIRTVSLLPNRGFHSHDHPPPSGPFTEVESAILSAGYKYVPEHGFTTRALGLGAKDAGYRDISPSVLSDGAFGLIRWHLVTQREGLKGRCGNMLEDDGGSVEGRVEKVTWERLLANKDIIHRWQEALAIMAQPSYVPFSLRELALLSDEILHLSGDVSVDPSWYTKRASLSASYASAELFMTNDTSPGFVDTQEFLRRRLDAQRTVGSAASSVREWVGFTVGAGVNVLRSKGVRI</sequence>
<dbReference type="InterPro" id="IPR012762">
    <property type="entry name" value="Ubiq_biosynth_COQ9"/>
</dbReference>
<evidence type="ECO:0000256" key="8">
    <source>
        <dbReference type="RuleBase" id="RU366063"/>
    </source>
</evidence>
<evidence type="ECO:0000313" key="11">
    <source>
        <dbReference type="Proteomes" id="UP001175261"/>
    </source>
</evidence>
<accession>A0AA39GHK4</accession>
<dbReference type="AlphaFoldDB" id="A0AA39GHK4"/>
<dbReference type="GO" id="GO:0008289">
    <property type="term" value="F:lipid binding"/>
    <property type="evidence" value="ECO:0007669"/>
    <property type="project" value="UniProtKB-UniRule"/>
</dbReference>
<reference evidence="10" key="1">
    <citation type="submission" date="2022-10" db="EMBL/GenBank/DDBJ databases">
        <title>Determination and structural analysis of whole genome sequence of Sarocladium strictum F4-1.</title>
        <authorList>
            <person name="Hu L."/>
            <person name="Jiang Y."/>
        </authorList>
    </citation>
    <scope>NUCLEOTIDE SEQUENCE</scope>
    <source>
        <strain evidence="10">F4-1</strain>
    </source>
</reference>
<dbReference type="NCBIfam" id="TIGR02396">
    <property type="entry name" value="diverge_rpsU"/>
    <property type="match status" value="1"/>
</dbReference>
<protein>
    <recommendedName>
        <fullName evidence="8">Ubiquinone biosynthesis protein</fullName>
    </recommendedName>
</protein>
<keyword evidence="4 8" id="KW-0831">Ubiquinone biosynthesis</keyword>
<evidence type="ECO:0000256" key="7">
    <source>
        <dbReference type="ARBA" id="ARBA00023128"/>
    </source>
</evidence>
<comment type="caution">
    <text evidence="10">The sequence shown here is derived from an EMBL/GenBank/DDBJ whole genome shotgun (WGS) entry which is preliminary data.</text>
</comment>
<comment type="pathway">
    <text evidence="2 8">Cofactor biosynthesis; ubiquinone biosynthesis.</text>
</comment>
<evidence type="ECO:0000256" key="6">
    <source>
        <dbReference type="ARBA" id="ARBA00023121"/>
    </source>
</evidence>
<evidence type="ECO:0000256" key="4">
    <source>
        <dbReference type="ARBA" id="ARBA00022688"/>
    </source>
</evidence>
<dbReference type="PANTHER" id="PTHR21427">
    <property type="entry name" value="UBIQUINONE BIOSYNTHESIS PROTEIN COQ9, MITOCHONDRIAL"/>
    <property type="match status" value="1"/>
</dbReference>
<dbReference type="Pfam" id="PF08511">
    <property type="entry name" value="COQ9"/>
    <property type="match status" value="1"/>
</dbReference>
<dbReference type="EMBL" id="JAPDFR010000004">
    <property type="protein sequence ID" value="KAK0387104.1"/>
    <property type="molecule type" value="Genomic_DNA"/>
</dbReference>
<dbReference type="GO" id="GO:0006744">
    <property type="term" value="P:ubiquinone biosynthetic process"/>
    <property type="evidence" value="ECO:0007669"/>
    <property type="project" value="UniProtKB-UniRule"/>
</dbReference>
<evidence type="ECO:0000259" key="9">
    <source>
        <dbReference type="Pfam" id="PF08511"/>
    </source>
</evidence>
<comment type="function">
    <text evidence="8">Membrane-associated protein that warps the membrane surface to access and bind aromatic isoprenes with high specificity, including ubiquinone (CoQ) isoprene intermediates and presents them directly to Coq7, therefore facilitating the Coq7-mediated hydroxylase step. Participates in the biosynthesis of coenzyme Q, also named ubiquinone, an essential lipid-soluble electron transporter for aerobic cellular respiration.</text>
</comment>
<dbReference type="InterPro" id="IPR013718">
    <property type="entry name" value="COQ9_C"/>
</dbReference>
<evidence type="ECO:0000256" key="5">
    <source>
        <dbReference type="ARBA" id="ARBA00022946"/>
    </source>
</evidence>
<keyword evidence="6 8" id="KW-0446">Lipid-binding</keyword>
<dbReference type="PANTHER" id="PTHR21427:SF19">
    <property type="entry name" value="UBIQUINONE BIOSYNTHESIS PROTEIN COQ9, MITOCHONDRIAL"/>
    <property type="match status" value="1"/>
</dbReference>
<comment type="subcellular location">
    <subcellularLocation>
        <location evidence="1 8">Mitochondrion</location>
    </subcellularLocation>
</comment>